<evidence type="ECO:0000313" key="1">
    <source>
        <dbReference type="EMBL" id="EKM51721.1"/>
    </source>
</evidence>
<reference evidence="1 2" key="1">
    <citation type="journal article" date="2012" name="BMC Genomics">
        <title>Comparative genomics of the white-rot fungi, Phanerochaete carnosa and P. chrysosporium, to elucidate the genetic basis of the distinct wood types they colonize.</title>
        <authorList>
            <person name="Suzuki H."/>
            <person name="MacDonald J."/>
            <person name="Syed K."/>
            <person name="Salamov A."/>
            <person name="Hori C."/>
            <person name="Aerts A."/>
            <person name="Henrissat B."/>
            <person name="Wiebenga A."/>
            <person name="vanKuyk P.A."/>
            <person name="Barry K."/>
            <person name="Lindquist E."/>
            <person name="LaButti K."/>
            <person name="Lapidus A."/>
            <person name="Lucas S."/>
            <person name="Coutinho P."/>
            <person name="Gong Y."/>
            <person name="Samejima M."/>
            <person name="Mahadevan R."/>
            <person name="Abou-Zaid M."/>
            <person name="de Vries R.P."/>
            <person name="Igarashi K."/>
            <person name="Yadav J.S."/>
            <person name="Grigoriev I.V."/>
            <person name="Master E.R."/>
        </authorList>
    </citation>
    <scope>NUCLEOTIDE SEQUENCE [LARGE SCALE GENOMIC DNA]</scope>
    <source>
        <strain evidence="1 2">HHB-10118-sp</strain>
    </source>
</reference>
<dbReference type="OrthoDB" id="63935at2759"/>
<name>K5UPK6_PHACS</name>
<accession>K5UPK6</accession>
<dbReference type="Proteomes" id="UP000008370">
    <property type="component" value="Unassembled WGS sequence"/>
</dbReference>
<dbReference type="RefSeq" id="XP_007399526.1">
    <property type="nucleotide sequence ID" value="XM_007399464.1"/>
</dbReference>
<keyword evidence="2" id="KW-1185">Reference proteome</keyword>
<evidence type="ECO:0008006" key="3">
    <source>
        <dbReference type="Google" id="ProtNLM"/>
    </source>
</evidence>
<dbReference type="HOGENOM" id="CLU_066707_1_0_1"/>
<dbReference type="InParanoid" id="K5UPK6"/>
<dbReference type="KEGG" id="pco:PHACADRAFT_127548"/>
<dbReference type="InterPro" id="IPR036291">
    <property type="entry name" value="NAD(P)-bd_dom_sf"/>
</dbReference>
<dbReference type="Gene3D" id="3.40.50.720">
    <property type="entry name" value="NAD(P)-binding Rossmann-like Domain"/>
    <property type="match status" value="1"/>
</dbReference>
<dbReference type="GeneID" id="18908082"/>
<evidence type="ECO:0000313" key="2">
    <source>
        <dbReference type="Proteomes" id="UP000008370"/>
    </source>
</evidence>
<proteinExistence type="predicted"/>
<sequence>MNVYAIGASKNIGYYSALRLLAKGGTVTFLLRKTEVFDADETIQSYVKSGKARLVKGDALEIEDVARGWAEAQPASQTRLVDVLLFTVGGALHHFSIISGAHIFPEDICSAAILNVVRTIPPNQRSPPTQPKLIAFSKIGATKASHQRLPFAMKVFYSWLLTPPHVDKFCMERVAAYCAGMPFPDEGYRPDLLPQGWKTLEGMPAEGAFKSVAILRPGWLTDGPAKADDEQNRGKKVYRTRIGDKEALGYSISRKDVSHFVVEEALERWSGWEGKQISLFY</sequence>
<dbReference type="AlphaFoldDB" id="K5UPK6"/>
<dbReference type="SUPFAM" id="SSF51735">
    <property type="entry name" value="NAD(P)-binding Rossmann-fold domains"/>
    <property type="match status" value="1"/>
</dbReference>
<protein>
    <recommendedName>
        <fullName evidence="3">NAD(P)-binding domain-containing protein</fullName>
    </recommendedName>
</protein>
<gene>
    <name evidence="1" type="ORF">PHACADRAFT_127548</name>
</gene>
<organism evidence="1 2">
    <name type="scientific">Phanerochaete carnosa (strain HHB-10118-sp)</name>
    <name type="common">White-rot fungus</name>
    <name type="synonym">Peniophora carnosa</name>
    <dbReference type="NCBI Taxonomy" id="650164"/>
    <lineage>
        <taxon>Eukaryota</taxon>
        <taxon>Fungi</taxon>
        <taxon>Dikarya</taxon>
        <taxon>Basidiomycota</taxon>
        <taxon>Agaricomycotina</taxon>
        <taxon>Agaricomycetes</taxon>
        <taxon>Polyporales</taxon>
        <taxon>Phanerochaetaceae</taxon>
        <taxon>Phanerochaete</taxon>
    </lineage>
</organism>
<dbReference type="EMBL" id="JH930476">
    <property type="protein sequence ID" value="EKM51721.1"/>
    <property type="molecule type" value="Genomic_DNA"/>
</dbReference>